<evidence type="ECO:0000313" key="1">
    <source>
        <dbReference type="EMBL" id="GGO59628.1"/>
    </source>
</evidence>
<dbReference type="Proteomes" id="UP000638043">
    <property type="component" value="Unassembled WGS sequence"/>
</dbReference>
<name>A0ABQ2MX34_9MICO</name>
<sequence length="90" mass="9559">MNITLSAHPPSTSPAAPRVAEVLRSRTPRTALADRIAMRIGLALLLWGTRPIAPQAPDVSGFGASHGAASLRDIERTVAAYQHPFPPLAR</sequence>
<organism evidence="1 2">
    <name type="scientific">Microbacterium nanhaiense</name>
    <dbReference type="NCBI Taxonomy" id="1301026"/>
    <lineage>
        <taxon>Bacteria</taxon>
        <taxon>Bacillati</taxon>
        <taxon>Actinomycetota</taxon>
        <taxon>Actinomycetes</taxon>
        <taxon>Micrococcales</taxon>
        <taxon>Microbacteriaceae</taxon>
        <taxon>Microbacterium</taxon>
    </lineage>
</organism>
<reference evidence="2" key="1">
    <citation type="journal article" date="2019" name="Int. J. Syst. Evol. Microbiol.">
        <title>The Global Catalogue of Microorganisms (GCM) 10K type strain sequencing project: providing services to taxonomists for standard genome sequencing and annotation.</title>
        <authorList>
            <consortium name="The Broad Institute Genomics Platform"/>
            <consortium name="The Broad Institute Genome Sequencing Center for Infectious Disease"/>
            <person name="Wu L."/>
            <person name="Ma J."/>
        </authorList>
    </citation>
    <scope>NUCLEOTIDE SEQUENCE [LARGE SCALE GENOMIC DNA]</scope>
    <source>
        <strain evidence="2">CGMCC 4.7181</strain>
    </source>
</reference>
<proteinExistence type="predicted"/>
<comment type="caution">
    <text evidence="1">The sequence shown here is derived from an EMBL/GenBank/DDBJ whole genome shotgun (WGS) entry which is preliminary data.</text>
</comment>
<keyword evidence="2" id="KW-1185">Reference proteome</keyword>
<dbReference type="RefSeq" id="WP_188699639.1">
    <property type="nucleotide sequence ID" value="NZ_BMMQ01000001.1"/>
</dbReference>
<gene>
    <name evidence="1" type="ORF">GCM10010910_03060</name>
</gene>
<accession>A0ABQ2MX34</accession>
<evidence type="ECO:0000313" key="2">
    <source>
        <dbReference type="Proteomes" id="UP000638043"/>
    </source>
</evidence>
<dbReference type="EMBL" id="BMMQ01000001">
    <property type="protein sequence ID" value="GGO59628.1"/>
    <property type="molecule type" value="Genomic_DNA"/>
</dbReference>
<protein>
    <submittedName>
        <fullName evidence="1">Uncharacterized protein</fullName>
    </submittedName>
</protein>